<keyword evidence="6" id="KW-1185">Reference proteome</keyword>
<dbReference type="SUPFAM" id="SSF109604">
    <property type="entry name" value="HD-domain/PDEase-like"/>
    <property type="match status" value="1"/>
</dbReference>
<dbReference type="InterPro" id="IPR006674">
    <property type="entry name" value="HD_domain"/>
</dbReference>
<dbReference type="InterPro" id="IPR006261">
    <property type="entry name" value="dGTPase"/>
</dbReference>
<dbReference type="EMBL" id="FOPM01000019">
    <property type="protein sequence ID" value="SFG95382.1"/>
    <property type="molecule type" value="Genomic_DNA"/>
</dbReference>
<dbReference type="InterPro" id="IPR023023">
    <property type="entry name" value="dNTPase_2"/>
</dbReference>
<dbReference type="InterPro" id="IPR026875">
    <property type="entry name" value="PHydrolase_assoc_dom"/>
</dbReference>
<evidence type="ECO:0000313" key="6">
    <source>
        <dbReference type="Proteomes" id="UP000199229"/>
    </source>
</evidence>
<dbReference type="Pfam" id="PF01966">
    <property type="entry name" value="HD"/>
    <property type="match status" value="1"/>
</dbReference>
<dbReference type="Pfam" id="PF13286">
    <property type="entry name" value="HD_assoc"/>
    <property type="match status" value="1"/>
</dbReference>
<dbReference type="InterPro" id="IPR003607">
    <property type="entry name" value="HD/PDEase_dom"/>
</dbReference>
<dbReference type="STRING" id="582675.SAMN05192565_11929"/>
<accession>A0A1I2W286</accession>
<feature type="domain" description="HD" evidence="4">
    <location>
        <begin position="83"/>
        <end position="231"/>
    </location>
</feature>
<dbReference type="NCBIfam" id="TIGR01353">
    <property type="entry name" value="dGTP_triPase"/>
    <property type="match status" value="1"/>
</dbReference>
<proteinExistence type="inferred from homology"/>
<evidence type="ECO:0000256" key="1">
    <source>
        <dbReference type="ARBA" id="ARBA00022801"/>
    </source>
</evidence>
<dbReference type="Proteomes" id="UP000199229">
    <property type="component" value="Unassembled WGS sequence"/>
</dbReference>
<dbReference type="CDD" id="cd00077">
    <property type="entry name" value="HDc"/>
    <property type="match status" value="1"/>
</dbReference>
<dbReference type="PROSITE" id="PS51831">
    <property type="entry name" value="HD"/>
    <property type="match status" value="1"/>
</dbReference>
<evidence type="ECO:0000259" key="4">
    <source>
        <dbReference type="PROSITE" id="PS51831"/>
    </source>
</evidence>
<evidence type="ECO:0000256" key="2">
    <source>
        <dbReference type="HAMAP-Rule" id="MF_01212"/>
    </source>
</evidence>
<dbReference type="PANTHER" id="PTHR35795">
    <property type="entry name" value="SLR1885 PROTEIN"/>
    <property type="match status" value="1"/>
</dbReference>
<dbReference type="PANTHER" id="PTHR35795:SF1">
    <property type="entry name" value="BIS(5'-NUCLEOSYL)-TETRAPHOSPHATASE, SYMMETRICAL"/>
    <property type="match status" value="1"/>
</dbReference>
<organism evidence="5 6">
    <name type="scientific">Methylobacterium gossipiicola</name>
    <dbReference type="NCBI Taxonomy" id="582675"/>
    <lineage>
        <taxon>Bacteria</taxon>
        <taxon>Pseudomonadati</taxon>
        <taxon>Pseudomonadota</taxon>
        <taxon>Alphaproteobacteria</taxon>
        <taxon>Hyphomicrobiales</taxon>
        <taxon>Methylobacteriaceae</taxon>
        <taxon>Methylobacterium</taxon>
    </lineage>
</organism>
<protein>
    <recommendedName>
        <fullName evidence="2">Deoxyguanosinetriphosphate triphosphohydrolase-like protein</fullName>
    </recommendedName>
</protein>
<gene>
    <name evidence="5" type="ORF">SAMN05192565_11929</name>
</gene>
<name>A0A1I2W286_9HYPH</name>
<comment type="similarity">
    <text evidence="2">Belongs to the dGTPase family. Type 2 subfamily.</text>
</comment>
<evidence type="ECO:0000313" key="5">
    <source>
        <dbReference type="EMBL" id="SFG95382.1"/>
    </source>
</evidence>
<dbReference type="NCBIfam" id="NF002328">
    <property type="entry name" value="PRK01286.1-3"/>
    <property type="match status" value="1"/>
</dbReference>
<evidence type="ECO:0000256" key="3">
    <source>
        <dbReference type="SAM" id="MobiDB-lite"/>
    </source>
</evidence>
<dbReference type="InterPro" id="IPR051094">
    <property type="entry name" value="Diverse_Catalytic_Enzymes"/>
</dbReference>
<dbReference type="NCBIfam" id="NF002326">
    <property type="entry name" value="PRK01286.1-1"/>
    <property type="match status" value="1"/>
</dbReference>
<keyword evidence="1 2" id="KW-0378">Hydrolase</keyword>
<dbReference type="HAMAP" id="MF_01212">
    <property type="entry name" value="dGTPase_type2"/>
    <property type="match status" value="1"/>
</dbReference>
<feature type="compositionally biased region" description="Basic and acidic residues" evidence="3">
    <location>
        <begin position="13"/>
        <end position="23"/>
    </location>
</feature>
<reference evidence="6" key="1">
    <citation type="submission" date="2016-10" db="EMBL/GenBank/DDBJ databases">
        <authorList>
            <person name="Varghese N."/>
            <person name="Submissions S."/>
        </authorList>
    </citation>
    <scope>NUCLEOTIDE SEQUENCE [LARGE SCALE GENOMIC DNA]</scope>
    <source>
        <strain evidence="6">Gh-105</strain>
    </source>
</reference>
<dbReference type="AlphaFoldDB" id="A0A1I2W286"/>
<feature type="region of interest" description="Disordered" evidence="3">
    <location>
        <begin position="1"/>
        <end position="30"/>
    </location>
</feature>
<dbReference type="SMART" id="SM00471">
    <property type="entry name" value="HDc"/>
    <property type="match status" value="1"/>
</dbReference>
<dbReference type="GO" id="GO:0016793">
    <property type="term" value="F:triphosphoric monoester hydrolase activity"/>
    <property type="evidence" value="ECO:0007669"/>
    <property type="project" value="InterPro"/>
</dbReference>
<sequence length="429" mass="46971">MAGTCRNAAQPGDDVRQNGERWRAPYATNPTATRGRLIAEASSPTRSDFQRDRDRIIHSSAFRRLKHKTQVFVHHEGDHYRTRLTHTLEVSQIARALARALGLDEDLAEALALSHDLGHTCFGHTGEDALDALMQAHGGFDHNAQALRIVTRLERRYAGFDGLNLAWETLEGLVKHNGPLLEADGTPTPRWAARGIPVAILEYNALNDLELARFAGPEAQAAALADDIAYDSHDLDDGLRAGLFDLADLDAVPFLADILAEIDELHPNLDPSRKIHELARRVITRFVEDVIAESGRRIAALAPDNVAAVRSASAPVIAFSPAIAAADRAIKTFLFARMYRHPGVLAVRARADIIVADLFARFTTEPAAMPEEWSAGLAGAEEDRVARRVADYIAGMTDTYAVLAHKRLFASTPDLHWSPESRGLPLAEP</sequence>
<dbReference type="Gene3D" id="1.10.3210.10">
    <property type="entry name" value="Hypothetical protein af1432"/>
    <property type="match status" value="1"/>
</dbReference>